<evidence type="ECO:0000313" key="3">
    <source>
        <dbReference type="Proteomes" id="UP000683291"/>
    </source>
</evidence>
<gene>
    <name evidence="2" type="ORF">KDD17_06820</name>
</gene>
<name>A0A975JGB1_9RHOB</name>
<sequence>MTYEQCVRATFLDWESWLIALIALAMFLILRHFKRTVPAIGSGVVGVCLALSWAFLFYELNCVELIGL</sequence>
<keyword evidence="1" id="KW-1133">Transmembrane helix</keyword>
<dbReference type="EMBL" id="CP073581">
    <property type="protein sequence ID" value="QUJ77666.1"/>
    <property type="molecule type" value="Genomic_DNA"/>
</dbReference>
<keyword evidence="1" id="KW-0812">Transmembrane</keyword>
<protein>
    <submittedName>
        <fullName evidence="2">Uncharacterized protein</fullName>
    </submittedName>
</protein>
<organism evidence="2 3">
    <name type="scientific">Sulfitobacter albidus</name>
    <dbReference type="NCBI Taxonomy" id="2829501"/>
    <lineage>
        <taxon>Bacteria</taxon>
        <taxon>Pseudomonadati</taxon>
        <taxon>Pseudomonadota</taxon>
        <taxon>Alphaproteobacteria</taxon>
        <taxon>Rhodobacterales</taxon>
        <taxon>Roseobacteraceae</taxon>
        <taxon>Sulfitobacter</taxon>
    </lineage>
</organism>
<dbReference type="KEGG" id="sual:KDD17_06820"/>
<dbReference type="AlphaFoldDB" id="A0A975JGB1"/>
<feature type="transmembrane region" description="Helical" evidence="1">
    <location>
        <begin position="37"/>
        <end position="58"/>
    </location>
</feature>
<keyword evidence="3" id="KW-1185">Reference proteome</keyword>
<feature type="transmembrane region" description="Helical" evidence="1">
    <location>
        <begin position="12"/>
        <end position="30"/>
    </location>
</feature>
<dbReference type="RefSeq" id="WP_212705859.1">
    <property type="nucleotide sequence ID" value="NZ_CP073581.1"/>
</dbReference>
<accession>A0A975JGB1</accession>
<evidence type="ECO:0000256" key="1">
    <source>
        <dbReference type="SAM" id="Phobius"/>
    </source>
</evidence>
<keyword evidence="1" id="KW-0472">Membrane</keyword>
<proteinExistence type="predicted"/>
<evidence type="ECO:0000313" key="2">
    <source>
        <dbReference type="EMBL" id="QUJ77666.1"/>
    </source>
</evidence>
<dbReference type="Proteomes" id="UP000683291">
    <property type="component" value="Chromosome 1"/>
</dbReference>
<reference evidence="2" key="1">
    <citation type="submission" date="2021-04" db="EMBL/GenBank/DDBJ databases">
        <title>Complete genome sequence for Sulfitobacter sp. strain JK7-1.</title>
        <authorList>
            <person name="Park S.-J."/>
        </authorList>
    </citation>
    <scope>NUCLEOTIDE SEQUENCE</scope>
    <source>
        <strain evidence="2">JK7-1</strain>
    </source>
</reference>